<evidence type="ECO:0000256" key="19">
    <source>
        <dbReference type="ARBA" id="ARBA00048894"/>
    </source>
</evidence>
<comment type="cofactor">
    <cofactor evidence="1">
        <name>Mg(2+)</name>
        <dbReference type="ChEBI" id="CHEBI:18420"/>
    </cofactor>
</comment>
<dbReference type="GO" id="GO:0008828">
    <property type="term" value="F:dATP diphosphatase activity"/>
    <property type="evidence" value="ECO:0007669"/>
    <property type="project" value="UniProtKB-EC"/>
</dbReference>
<dbReference type="PANTHER" id="PTHR43758">
    <property type="entry name" value="7,8-DIHYDRO-8-OXOGUANINE TRIPHOSPHATASE"/>
    <property type="match status" value="1"/>
</dbReference>
<dbReference type="PROSITE" id="PS00893">
    <property type="entry name" value="NUDIX_BOX"/>
    <property type="match status" value="1"/>
</dbReference>
<comment type="catalytic activity">
    <reaction evidence="7">
        <text>8-oxo-dATP + H2O = 8-oxo-dAMP + diphosphate + H(+)</text>
        <dbReference type="Rhea" id="RHEA:65396"/>
        <dbReference type="ChEBI" id="CHEBI:15377"/>
        <dbReference type="ChEBI" id="CHEBI:15378"/>
        <dbReference type="ChEBI" id="CHEBI:33019"/>
        <dbReference type="ChEBI" id="CHEBI:71361"/>
        <dbReference type="ChEBI" id="CHEBI:172871"/>
    </reaction>
    <physiologicalReaction direction="left-to-right" evidence="7">
        <dbReference type="Rhea" id="RHEA:65397"/>
    </physiologicalReaction>
</comment>
<dbReference type="SUPFAM" id="SSF55811">
    <property type="entry name" value="Nudix"/>
    <property type="match status" value="1"/>
</dbReference>
<feature type="domain" description="Nudix hydrolase" evidence="22">
    <location>
        <begin position="2"/>
        <end position="139"/>
    </location>
</feature>
<evidence type="ECO:0000256" key="3">
    <source>
        <dbReference type="ARBA" id="ARBA00011245"/>
    </source>
</evidence>
<name>A0AAU0MJB4_9MICO</name>
<protein>
    <recommendedName>
        <fullName evidence="12">Oxidized purine nucleoside triphosphate hydrolase</fullName>
        <ecNumber evidence="11">3.6.1.56</ecNumber>
    </recommendedName>
    <alternativeName>
        <fullName evidence="16">2-hydroxy-dATP diphosphatase</fullName>
    </alternativeName>
    <alternativeName>
        <fullName evidence="15">7,8-dihydro-8-oxoguanine triphosphatase</fullName>
    </alternativeName>
    <alternativeName>
        <fullName evidence="14">8-oxo-dGTPase</fullName>
    </alternativeName>
    <alternativeName>
        <fullName evidence="17">Methylated purine nucleoside triphosphate hydrolase</fullName>
    </alternativeName>
    <alternativeName>
        <fullName evidence="13">Nucleoside diphosphate-linked moiety X motif 1</fullName>
    </alternativeName>
</protein>
<evidence type="ECO:0000256" key="5">
    <source>
        <dbReference type="ARBA" id="ARBA00022801"/>
    </source>
</evidence>
<dbReference type="EMBL" id="CP137080">
    <property type="protein sequence ID" value="WOQ70039.1"/>
    <property type="molecule type" value="Genomic_DNA"/>
</dbReference>
<evidence type="ECO:0000259" key="22">
    <source>
        <dbReference type="PROSITE" id="PS51462"/>
    </source>
</evidence>
<comment type="catalytic activity">
    <reaction evidence="19">
        <text>O(6)-methyl-dGTP + H2O = O(6)-methyl-dGMP + diphosphate + H(+)</text>
        <dbReference type="Rhea" id="RHEA:67600"/>
        <dbReference type="ChEBI" id="CHEBI:15377"/>
        <dbReference type="ChEBI" id="CHEBI:15378"/>
        <dbReference type="ChEBI" id="CHEBI:33019"/>
        <dbReference type="ChEBI" id="CHEBI:169974"/>
        <dbReference type="ChEBI" id="CHEBI:169975"/>
    </reaction>
    <physiologicalReaction direction="left-to-right" evidence="19">
        <dbReference type="Rhea" id="RHEA:67601"/>
    </physiologicalReaction>
</comment>
<dbReference type="EC" id="3.6.1.56" evidence="11"/>
<comment type="catalytic activity">
    <reaction evidence="9">
        <text>8-oxo-dGTP + H2O = 8-oxo-dGMP + diphosphate + H(+)</text>
        <dbReference type="Rhea" id="RHEA:31575"/>
        <dbReference type="ChEBI" id="CHEBI:15377"/>
        <dbReference type="ChEBI" id="CHEBI:15378"/>
        <dbReference type="ChEBI" id="CHEBI:33019"/>
        <dbReference type="ChEBI" id="CHEBI:63224"/>
        <dbReference type="ChEBI" id="CHEBI:77896"/>
    </reaction>
    <physiologicalReaction direction="left-to-right" evidence="9">
        <dbReference type="Rhea" id="RHEA:31576"/>
    </physiologicalReaction>
</comment>
<evidence type="ECO:0000256" key="10">
    <source>
        <dbReference type="ARBA" id="ARBA00024596"/>
    </source>
</evidence>
<sequence>MSLPDVSAVYLLRPGAAGGTDVLLGYKRQGPRLGRVVGIGGKIEPGESVRDGAVREVHEETGLHLAPGDLVPAGVLDYLFPAQPALSQRSHVFTCTRWHGEPVETDEIVPRWFSLDDVPYGRMWDDAARWLPDVLRGGTVAARYTFGADLATVVEEERCALA</sequence>
<proteinExistence type="inferred from homology"/>
<evidence type="ECO:0000256" key="9">
    <source>
        <dbReference type="ARBA" id="ARBA00024486"/>
    </source>
</evidence>
<evidence type="ECO:0000313" key="23">
    <source>
        <dbReference type="EMBL" id="WOQ70039.1"/>
    </source>
</evidence>
<gene>
    <name evidence="23" type="ORF">RYJ27_02080</name>
</gene>
<evidence type="ECO:0000256" key="11">
    <source>
        <dbReference type="ARBA" id="ARBA00026103"/>
    </source>
</evidence>
<evidence type="ECO:0000313" key="24">
    <source>
        <dbReference type="Proteomes" id="UP001329313"/>
    </source>
</evidence>
<dbReference type="PROSITE" id="PS51462">
    <property type="entry name" value="NUDIX"/>
    <property type="match status" value="1"/>
</dbReference>
<dbReference type="CDD" id="cd03427">
    <property type="entry name" value="NUDIX_MTH1_Nudt1"/>
    <property type="match status" value="1"/>
</dbReference>
<evidence type="ECO:0000256" key="2">
    <source>
        <dbReference type="ARBA" id="ARBA00005582"/>
    </source>
</evidence>
<keyword evidence="5" id="KW-0378">Hydrolase</keyword>
<evidence type="ECO:0000256" key="12">
    <source>
        <dbReference type="ARBA" id="ARBA00026218"/>
    </source>
</evidence>
<evidence type="ECO:0000256" key="17">
    <source>
        <dbReference type="ARBA" id="ARBA00032071"/>
    </source>
</evidence>
<comment type="catalytic activity">
    <reaction evidence="18">
        <text>N(6)-methyl-ATP + H2O = N(6)-methyl-AMP + diphosphate + H(+)</text>
        <dbReference type="Rhea" id="RHEA:67608"/>
        <dbReference type="ChEBI" id="CHEBI:15377"/>
        <dbReference type="ChEBI" id="CHEBI:15378"/>
        <dbReference type="ChEBI" id="CHEBI:33019"/>
        <dbReference type="ChEBI" id="CHEBI:144842"/>
        <dbReference type="ChEBI" id="CHEBI:172873"/>
    </reaction>
    <physiologicalReaction direction="left-to-right" evidence="18">
        <dbReference type="Rhea" id="RHEA:67609"/>
    </physiologicalReaction>
</comment>
<dbReference type="PANTHER" id="PTHR43758:SF2">
    <property type="entry name" value="OXIDIZED PURINE NUCLEOSIDE TRIPHOSPHATE HYDROLASE"/>
    <property type="match status" value="1"/>
</dbReference>
<comment type="catalytic activity">
    <reaction evidence="10">
        <text>2-oxo-ATP + H2O = 2-oxo-AMP + diphosphate + H(+)</text>
        <dbReference type="Rhea" id="RHEA:67392"/>
        <dbReference type="ChEBI" id="CHEBI:15377"/>
        <dbReference type="ChEBI" id="CHEBI:15378"/>
        <dbReference type="ChEBI" id="CHEBI:33019"/>
        <dbReference type="ChEBI" id="CHEBI:71395"/>
        <dbReference type="ChEBI" id="CHEBI:172878"/>
    </reaction>
    <physiologicalReaction direction="left-to-right" evidence="10">
        <dbReference type="Rhea" id="RHEA:67393"/>
    </physiologicalReaction>
</comment>
<dbReference type="InterPro" id="IPR015797">
    <property type="entry name" value="NUDIX_hydrolase-like_dom_sf"/>
</dbReference>
<dbReference type="Gene3D" id="3.90.79.10">
    <property type="entry name" value="Nucleoside Triphosphate Pyrophosphohydrolase"/>
    <property type="match status" value="1"/>
</dbReference>
<dbReference type="PRINTS" id="PR01403">
    <property type="entry name" value="8OXTPHPHTASE"/>
</dbReference>
<comment type="similarity">
    <text evidence="2">Belongs to the Nudix hydrolase family.</text>
</comment>
<dbReference type="InterPro" id="IPR020084">
    <property type="entry name" value="NUDIX_hydrolase_CS"/>
</dbReference>
<dbReference type="Pfam" id="PF00293">
    <property type="entry name" value="NUDIX"/>
    <property type="match status" value="1"/>
</dbReference>
<keyword evidence="4" id="KW-0479">Metal-binding</keyword>
<evidence type="ECO:0000256" key="20">
    <source>
        <dbReference type="ARBA" id="ARBA00049032"/>
    </source>
</evidence>
<evidence type="ECO:0000256" key="14">
    <source>
        <dbReference type="ARBA" id="ARBA00030634"/>
    </source>
</evidence>
<keyword evidence="6" id="KW-0460">Magnesium</keyword>
<dbReference type="KEGG" id="mliy:RYJ27_02080"/>
<dbReference type="GO" id="GO:0008413">
    <property type="term" value="F:8-oxo-7,8-dihydroguanosine triphosphate pyrophosphatase activity"/>
    <property type="evidence" value="ECO:0007669"/>
    <property type="project" value="InterPro"/>
</dbReference>
<comment type="subunit">
    <text evidence="3">Monomer.</text>
</comment>
<dbReference type="GO" id="GO:0005737">
    <property type="term" value="C:cytoplasm"/>
    <property type="evidence" value="ECO:0007669"/>
    <property type="project" value="TreeGrafter"/>
</dbReference>
<evidence type="ECO:0000256" key="16">
    <source>
        <dbReference type="ARBA" id="ARBA00031927"/>
    </source>
</evidence>
<dbReference type="AlphaFoldDB" id="A0AAU0MJB4"/>
<evidence type="ECO:0000256" key="21">
    <source>
        <dbReference type="ARBA" id="ARBA00053094"/>
    </source>
</evidence>
<accession>A0AAU0MJB4</accession>
<evidence type="ECO:0000256" key="7">
    <source>
        <dbReference type="ARBA" id="ARBA00024448"/>
    </source>
</evidence>
<dbReference type="GO" id="GO:0046872">
    <property type="term" value="F:metal ion binding"/>
    <property type="evidence" value="ECO:0007669"/>
    <property type="project" value="UniProtKB-KW"/>
</dbReference>
<comment type="catalytic activity">
    <reaction evidence="20">
        <text>N(6)-methyl-dATP + H2O = N(6)-methyl-dAMP + diphosphate + H(+)</text>
        <dbReference type="Rhea" id="RHEA:67604"/>
        <dbReference type="ChEBI" id="CHEBI:15377"/>
        <dbReference type="ChEBI" id="CHEBI:15378"/>
        <dbReference type="ChEBI" id="CHEBI:33019"/>
        <dbReference type="ChEBI" id="CHEBI:169976"/>
        <dbReference type="ChEBI" id="CHEBI:172872"/>
    </reaction>
    <physiologicalReaction direction="left-to-right" evidence="20">
        <dbReference type="Rhea" id="RHEA:67605"/>
    </physiologicalReaction>
</comment>
<dbReference type="GO" id="GO:0042262">
    <property type="term" value="P:DNA protection"/>
    <property type="evidence" value="ECO:0007669"/>
    <property type="project" value="InterPro"/>
</dbReference>
<evidence type="ECO:0000256" key="18">
    <source>
        <dbReference type="ARBA" id="ARBA00048002"/>
    </source>
</evidence>
<comment type="catalytic activity">
    <reaction evidence="8">
        <text>2-oxo-dATP + H2O = 2-oxo-dAMP + diphosphate + H(+)</text>
        <dbReference type="Rhea" id="RHEA:31583"/>
        <dbReference type="ChEBI" id="CHEBI:15377"/>
        <dbReference type="ChEBI" id="CHEBI:15378"/>
        <dbReference type="ChEBI" id="CHEBI:33019"/>
        <dbReference type="ChEBI" id="CHEBI:63212"/>
        <dbReference type="ChEBI" id="CHEBI:77897"/>
        <dbReference type="EC" id="3.6.1.56"/>
    </reaction>
    <physiologicalReaction direction="left-to-right" evidence="8">
        <dbReference type="Rhea" id="RHEA:31584"/>
    </physiologicalReaction>
</comment>
<evidence type="ECO:0000256" key="13">
    <source>
        <dbReference type="ARBA" id="ARBA00029673"/>
    </source>
</evidence>
<evidence type="ECO:0000256" key="4">
    <source>
        <dbReference type="ARBA" id="ARBA00022723"/>
    </source>
</evidence>
<evidence type="ECO:0000256" key="15">
    <source>
        <dbReference type="ARBA" id="ARBA00030682"/>
    </source>
</evidence>
<comment type="function">
    <text evidence="21">Oxidized purine nucleoside triphosphate hydrolase which is a prominent sanitizer of the oxidized nucleotide pool. Catalyzes the hydrolysis of 2-oxo-dATP (2-hydroxy-dATP) into 2-oxo-dAMP. Also has a significant hydrolase activity toward 2-oxo-ATP, 8-oxo-dGTP and 8-oxo-dATP. Through the hydrolysis of oxidized purine nucleoside triphosphates, prevents their incorporation into DNA and the subsequent transversions A:T to C:G and G:C to T:A. Also catalyzes the hydrolysis of methylated purine nucleoside triphosphate preventing their integration into DNA. Through this antimutagenic activity protects cells from oxidative stress.</text>
</comment>
<evidence type="ECO:0000256" key="8">
    <source>
        <dbReference type="ARBA" id="ARBA00024459"/>
    </source>
</evidence>
<evidence type="ECO:0000256" key="6">
    <source>
        <dbReference type="ARBA" id="ARBA00022842"/>
    </source>
</evidence>
<dbReference type="Proteomes" id="UP001329313">
    <property type="component" value="Chromosome"/>
</dbReference>
<dbReference type="InterPro" id="IPR000086">
    <property type="entry name" value="NUDIX_hydrolase_dom"/>
</dbReference>
<dbReference type="InterPro" id="IPR003563">
    <property type="entry name" value="8ODP"/>
</dbReference>
<dbReference type="RefSeq" id="WP_330171133.1">
    <property type="nucleotide sequence ID" value="NZ_CP137080.1"/>
</dbReference>
<reference evidence="23 24" key="1">
    <citation type="submission" date="2023-10" db="EMBL/GenBank/DDBJ databases">
        <title>Y20.</title>
        <authorList>
            <person name="Zhang G."/>
            <person name="Ding Y."/>
        </authorList>
    </citation>
    <scope>NUCLEOTIDE SEQUENCE [LARGE SCALE GENOMIC DNA]</scope>
    <source>
        <strain evidence="23 24">Y20</strain>
    </source>
</reference>
<keyword evidence="24" id="KW-1185">Reference proteome</keyword>
<organism evidence="23 24">
    <name type="scientific">Microbacterium limosum</name>
    <dbReference type="NCBI Taxonomy" id="3079935"/>
    <lineage>
        <taxon>Bacteria</taxon>
        <taxon>Bacillati</taxon>
        <taxon>Actinomycetota</taxon>
        <taxon>Actinomycetes</taxon>
        <taxon>Micrococcales</taxon>
        <taxon>Microbacteriaceae</taxon>
        <taxon>Microbacterium</taxon>
    </lineage>
</organism>
<evidence type="ECO:0000256" key="1">
    <source>
        <dbReference type="ARBA" id="ARBA00001946"/>
    </source>
</evidence>